<feature type="compositionally biased region" description="Acidic residues" evidence="6">
    <location>
        <begin position="1050"/>
        <end position="1073"/>
    </location>
</feature>
<protein>
    <recommendedName>
        <fullName evidence="10">ATP synthase regulation protein NCA2</fullName>
    </recommendedName>
</protein>
<dbReference type="GO" id="GO:0005741">
    <property type="term" value="C:mitochondrial outer membrane"/>
    <property type="evidence" value="ECO:0007669"/>
    <property type="project" value="TreeGrafter"/>
</dbReference>
<dbReference type="InterPro" id="IPR011990">
    <property type="entry name" value="TPR-like_helical_dom_sf"/>
</dbReference>
<comment type="caution">
    <text evidence="8">The sequence shown here is derived from an EMBL/GenBank/DDBJ whole genome shotgun (WGS) entry which is preliminary data.</text>
</comment>
<organism evidence="8 9">
    <name type="scientific">Monilinia laxa</name>
    <name type="common">Brown rot fungus</name>
    <name type="synonym">Sclerotinia laxa</name>
    <dbReference type="NCBI Taxonomy" id="61186"/>
    <lineage>
        <taxon>Eukaryota</taxon>
        <taxon>Fungi</taxon>
        <taxon>Dikarya</taxon>
        <taxon>Ascomycota</taxon>
        <taxon>Pezizomycotina</taxon>
        <taxon>Leotiomycetes</taxon>
        <taxon>Helotiales</taxon>
        <taxon>Sclerotiniaceae</taxon>
        <taxon>Monilinia</taxon>
    </lineage>
</organism>
<evidence type="ECO:0000256" key="2">
    <source>
        <dbReference type="ARBA" id="ARBA00022692"/>
    </source>
</evidence>
<evidence type="ECO:0000256" key="7">
    <source>
        <dbReference type="SAM" id="Phobius"/>
    </source>
</evidence>
<evidence type="ECO:0000256" key="5">
    <source>
        <dbReference type="ARBA" id="ARBA00023136"/>
    </source>
</evidence>
<evidence type="ECO:0000256" key="3">
    <source>
        <dbReference type="ARBA" id="ARBA00022989"/>
    </source>
</evidence>
<gene>
    <name evidence="8" type="ORF">EYC80_010864</name>
</gene>
<keyword evidence="5 7" id="KW-0472">Membrane</keyword>
<dbReference type="Gene3D" id="1.25.40.10">
    <property type="entry name" value="Tetratricopeptide repeat domain"/>
    <property type="match status" value="2"/>
</dbReference>
<dbReference type="EMBL" id="VIGI01000017">
    <property type="protein sequence ID" value="KAB8290432.1"/>
    <property type="molecule type" value="Genomic_DNA"/>
</dbReference>
<evidence type="ECO:0000256" key="1">
    <source>
        <dbReference type="ARBA" id="ARBA00004225"/>
    </source>
</evidence>
<keyword evidence="9" id="KW-1185">Reference proteome</keyword>
<accession>A0A5N6JPD9</accession>
<dbReference type="OrthoDB" id="185373at2759"/>
<keyword evidence="4" id="KW-0496">Mitochondrion</keyword>
<dbReference type="InterPro" id="IPR013946">
    <property type="entry name" value="NCA2-like"/>
</dbReference>
<feature type="compositionally biased region" description="Basic and acidic residues" evidence="6">
    <location>
        <begin position="127"/>
        <end position="151"/>
    </location>
</feature>
<evidence type="ECO:0008006" key="10">
    <source>
        <dbReference type="Google" id="ProtNLM"/>
    </source>
</evidence>
<name>A0A5N6JPD9_MONLA</name>
<feature type="region of interest" description="Disordered" evidence="6">
    <location>
        <begin position="1042"/>
        <end position="1077"/>
    </location>
</feature>
<evidence type="ECO:0000256" key="4">
    <source>
        <dbReference type="ARBA" id="ARBA00023128"/>
    </source>
</evidence>
<dbReference type="Pfam" id="PF08637">
    <property type="entry name" value="NCA2"/>
    <property type="match status" value="1"/>
</dbReference>
<proteinExistence type="predicted"/>
<evidence type="ECO:0000313" key="8">
    <source>
        <dbReference type="EMBL" id="KAB8290432.1"/>
    </source>
</evidence>
<comment type="subcellular location">
    <subcellularLocation>
        <location evidence="1">Mitochondrion membrane</location>
        <topology evidence="1">Multi-pass membrane protein</topology>
    </subcellularLocation>
</comment>
<keyword evidence="2 7" id="KW-0812">Transmembrane</keyword>
<sequence length="1652" mass="186223">MPSALPVPSKGALRALRNIALGTSCTVAFTAGMLTEDRRRRIRSAKLVHDNAKKLKSSRQYHESSAHLQETFEEQVLRFKDDGFWQAGGSAPSNPQGSEVIAAADQPVGESIGPGNSTSPSIPLKPPRIERLHNPPTTEEPKRKPTDIDEDRQQRLANDIQQIIGNEEDPIAVGCALRRFFETFEEGLDTGSSGLQPCLLEAAIVLSTACRNLSKAEDMEKILDIVLKSTTLSEADFKRFEPHVVIDILLKSPIDEANPDAYLSKLRKASALCLTEFTGKPGPISNKMKPVIVEACNLTSRFDMYDLTKQLFWRIEATRGKTPNPSVGPFIIAELQTRQYRSAMSRFFKYFVKTSPCQEELYRVTDALVEAALEMRHFTKAEQVLIEASKLTKSDQFRRTNNWFQKLLGTEWRAKQNIRATKERFDRLHPVIPVICPPNAAYAVIIQLCVEAGDFQAAGKYHEQLFQVSGPCEDDILIRGQIARGKAMCDEWDDVKAEFAEMAKLNPNNKVYGDIFPPILKLFAKSHSVAETEDFTRCFLEQYNVPLTPYASNIMIGEYAKAKELRSILRWIEYATSVSTCLDADSFNTILSQLYKTWNFNFEQVFQVHRVMLKTSVEYTNDSTMAHLRQLALKDSKGIPEVAARKLRALPRATRAIKDENYPRRQIFEELGKGNFKKVVNIYEHACQEGVYIHGSVLGATVKATLHLNDGNPSMAIELLRDAKLKGYILDEALVTLLAYRLPKFMNPVGSSRLIMFLSSAKEAITKAEEHGIVVPESVFNEVTNILVRNGFFQDAIAFWTEVSRTHSTIVRPTVVNLTILLKAYIGIKEPNGIIWITKMLSVNQIVPDARMKRILKNTRQILRKMKLSPRLETFLQAVEEAYAIYAMIRGDDQEDRQDARNKTLEIMERAIALDAHNPYREQDINNWDNFEDKSTNLDDSDQYDLGPTHVSAHEREHARTRTSSLDVRTYVEVGGGRMSIVADQIRKVDAQLDRVQLAPFPYPAEEKVVVAGARRAGAASLARIAELEGLDCSVVGGGGFEGWGRGVVEEEEEDDDDDDDDDDDEDEDEDEDGRVGVNAYLRSYERELEWLLVSKATVQTYGLILNTLLEQTIPLSDDIWYWDEVLGSYAYTGLYTIQTSPQRLWDWGKDIYRDSSERLAHLREAPGSAVRKGGRDVREGVAGQWSVFYGLVRESIRERSVVEMQKRVMSPVAVGRAKAKTNQARLKRFREMGASGLGVLMDEALSFDIDEEGAGFKAEESEWKDVVERSVALMDNVLRNVTALEQGVSDFEDTVFASVEDDPEISSRNILQGSRTGKLSRRLQYILSTQIPKHIANSQKLVSEYGRPSRLVRYWLPASMLLLSSSTILRILVNRRAEVITWIRELGSTIQDFWMNWVVDPTKKVIGTIRHDKDSEVAIMSKESLKGDMESLERMVVDFARDNPEAANYGAGALTESQISEIRAKVKEGDLTPVLRAYEKDMQRPFVGTVRGDLIRTVLIQVQKTKVDVEVALSGIDALLKSQELVFGFVGLTPGVLVCFAAFRYLGTLLGSRKGLRRGQRAGRTARVLRNIDRILTVATPTQNNMLSYKDHGLLLCEVHVLRKRARSLFPGDVEREFLEDVGDLSNINSGIPVQLKVLERIRWSYGKWLR</sequence>
<dbReference type="Proteomes" id="UP000326757">
    <property type="component" value="Unassembled WGS sequence"/>
</dbReference>
<feature type="region of interest" description="Disordered" evidence="6">
    <location>
        <begin position="107"/>
        <end position="151"/>
    </location>
</feature>
<keyword evidence="3 7" id="KW-1133">Transmembrane helix</keyword>
<dbReference type="PANTHER" id="PTHR28234">
    <property type="entry name" value="NUCLEAR CONTROL OF ATPASE PROTEIN 2"/>
    <property type="match status" value="1"/>
</dbReference>
<reference evidence="8 9" key="1">
    <citation type="submission" date="2019-06" db="EMBL/GenBank/DDBJ databases">
        <title>Genome Sequence of the Brown Rot Fungal Pathogen Monilinia laxa.</title>
        <authorList>
            <person name="De Miccolis Angelini R.M."/>
            <person name="Landi L."/>
            <person name="Abate D."/>
            <person name="Pollastro S."/>
            <person name="Romanazzi G."/>
            <person name="Faretra F."/>
        </authorList>
    </citation>
    <scope>NUCLEOTIDE SEQUENCE [LARGE SCALE GENOMIC DNA]</scope>
    <source>
        <strain evidence="8 9">Mlax316</strain>
    </source>
</reference>
<evidence type="ECO:0000313" key="9">
    <source>
        <dbReference type="Proteomes" id="UP000326757"/>
    </source>
</evidence>
<feature type="transmembrane region" description="Helical" evidence="7">
    <location>
        <begin position="1526"/>
        <end position="1547"/>
    </location>
</feature>
<feature type="region of interest" description="Disordered" evidence="6">
    <location>
        <begin position="934"/>
        <end position="962"/>
    </location>
</feature>
<dbReference type="PANTHER" id="PTHR28234:SF1">
    <property type="entry name" value="NUCLEAR CONTROL OF ATPASE PROTEIN 2"/>
    <property type="match status" value="1"/>
</dbReference>
<evidence type="ECO:0000256" key="6">
    <source>
        <dbReference type="SAM" id="MobiDB-lite"/>
    </source>
</evidence>